<organism evidence="13 14">
    <name type="scientific">Biomphalaria glabrata</name>
    <name type="common">Bloodfluke planorb</name>
    <name type="synonym">Freshwater snail</name>
    <dbReference type="NCBI Taxonomy" id="6526"/>
    <lineage>
        <taxon>Eukaryota</taxon>
        <taxon>Metazoa</taxon>
        <taxon>Spiralia</taxon>
        <taxon>Lophotrochozoa</taxon>
        <taxon>Mollusca</taxon>
        <taxon>Gastropoda</taxon>
        <taxon>Heterobranchia</taxon>
        <taxon>Euthyneura</taxon>
        <taxon>Panpulmonata</taxon>
        <taxon>Hygrophila</taxon>
        <taxon>Lymnaeoidea</taxon>
        <taxon>Planorbidae</taxon>
        <taxon>Biomphalaria</taxon>
    </lineage>
</organism>
<protein>
    <submittedName>
        <fullName evidence="14">Uncharacterized protein LOC106065262</fullName>
    </submittedName>
</protein>
<keyword evidence="13" id="KW-1185">Reference proteome</keyword>
<keyword evidence="6" id="KW-0805">Transcription regulation</keyword>
<feature type="region of interest" description="Disordered" evidence="11">
    <location>
        <begin position="473"/>
        <end position="535"/>
    </location>
</feature>
<feature type="compositionally biased region" description="Polar residues" evidence="11">
    <location>
        <begin position="1415"/>
        <end position="1426"/>
    </location>
</feature>
<evidence type="ECO:0000256" key="8">
    <source>
        <dbReference type="ARBA" id="ARBA00023163"/>
    </source>
</evidence>
<evidence type="ECO:0000256" key="10">
    <source>
        <dbReference type="PROSITE-ProRule" id="PRU00042"/>
    </source>
</evidence>
<dbReference type="Gene3D" id="3.30.160.60">
    <property type="entry name" value="Classic Zinc Finger"/>
    <property type="match status" value="3"/>
</dbReference>
<proteinExistence type="predicted"/>
<dbReference type="OMA" id="WHMRKHG"/>
<sequence>MDSSQTSVSQSPSLCSTSSPPKDNVSDSSSKEKKILPGRRQQRHSTEIGSEYHRWWVVRNALGFETNEHIAGLLLDGFHGLLHQLVKMSGIETYQPQAHKASKAYGEPQDIFMDKPPSSFQSPFSASPPGVIEDMEEFIEYKDAITYYCDRLWKVYGQHENRLQDLKIESQPIQDFLLKLLSYLRTAKGKSYCLGHKKKRLKTSSTTSKTMGDLASEKIPTSTVLPSSSVPDISPKQTSSLTLLSTPSSQGLNHSDWLQGQLVQSPQTKTYQLKSISLKDIEPDVEPSHPGVLEESKEAVVSDTWNAQDTVSNGSEEIISCLNSSKEKQNNSLNLKEGTVIGFLKFKDKNLCTKEDSMDKLLTNCVSEKVKQMEEQKNDPTNKVSEDNICQFNDWENIQPGYNQIPYQTCKSNLLKRHMENMSPDSSWNLSDKQKSENDSNDSDLSNYEAIATRPQYDDEYLKSLLNKPSTLECDSDNTQNQHLCQPQNDSMNLNTRKVNSKKPEVLQDKFMGTNTSSDKDEKSRPADDDLTLNSKMPSLDYLPAFSIDLQTQTVSSTKVHPKTKFSKCNTNATSSVGTNTSDIKLNSQASKSQLCFSLSVGDPGCKPIQSCKRREINIHPVMPGSKDSLQGASPPLGTPVIFYPAHSFSSADSSLASLSSLVQNIVCNSHGAILKPLTLSPVTTSSTSFSSAPTSADSSSLHRSVSAALPVLSSQLNSGKPTLVPFYINHVNSFSEFAKFQNVPVAPSHRPFNASMPKPIKPYMPPSQLRQQKPFSQIHSTVITGHKNTLVPGTFSSSSPFQNYIPSSVPDHFTNIYDANKCHDQHVLNSSLMSPYVETQVNPPNHTLNAYNNNIFLDKPLLNPVTKASIFQNQLVYSSHHYASASPETPVLAPTVTNFRSSDAEHFKPVPKQPQKKILTSLLSSRKVDYNGSCITKPKARNASVGQTIKASPHDSGHSLTKLTSLSTSCANISESAPQTGCTLTNISEAAPQAGCTLTTPISVSSGAKKRRDKSRSRRLVCSTCDLLFYSGTDLLVHRYEQHSHVCGECDGRFLSVARLKQHKESDHPSMMRCSHCRFHTFSKQGLLEHQRQEHDSEMDPAGGSKTEHKGNTSLTSNETVDSHSKQGQQVDNDQNLRDSNQSISLDTKKCDENICNQNTIFKHSKALKDTDNPLVSKSGMQRNESLPVFPTFSKEVVKQTSPIRSVNPMYCQVSQHCHLDLVHSVDQQCSESDEPKLIIDTDMCNSCTETVCEPAIDCTDTSTLSQNSNIVSPENYSFGMPKRKIFKRFLSLAERKNQCRLNRFRGGKADVTKRHLRNHTRTSEEMKEIFNDKNISNPMPNEPIDLSLPNALREKLVMKISFEKNANHVGDQKTRSINKLKRKKHDQDSPISNDSIKSEDNKPNNEQFDGKCQVSTSGISSSNDFPADKDCPKVTNHRLFGTKLVDQVPIDIPMVSQPGTEFIKETLSLGPLTLEPLAKEEKFLSLRDRHVMSSLPPKKRRLRKSSRTTKYDSTQLAESQTRERSGDRFINKNCNNAQESLVKQTALEISEDFLETSSINRHLCPVSRCGATFSRKWNLDGHISKVHTKLSNISCSLPGCPKTFSTKRDLRQHITMDHKGKTRKYKCSWPECTKSFFARTHLRIHNLTHTGEKPVACDICDYRCRQRTALMWHMRKHGISQKDL</sequence>
<evidence type="ECO:0000256" key="6">
    <source>
        <dbReference type="ARBA" id="ARBA00023015"/>
    </source>
</evidence>
<accession>A0A9W2YM63</accession>
<keyword evidence="2" id="KW-0479">Metal-binding</keyword>
<feature type="region of interest" description="Disordered" evidence="11">
    <location>
        <begin position="1369"/>
        <end position="1431"/>
    </location>
</feature>
<dbReference type="FunFam" id="3.30.160.60:FF:000614">
    <property type="entry name" value="Zinc finger protein 142"/>
    <property type="match status" value="1"/>
</dbReference>
<dbReference type="PROSITE" id="PS50157">
    <property type="entry name" value="ZINC_FINGER_C2H2_2"/>
    <property type="match status" value="3"/>
</dbReference>
<dbReference type="PANTHER" id="PTHR46179:SF13">
    <property type="entry name" value="C2H2-TYPE DOMAIN-CONTAINING PROTEIN"/>
    <property type="match status" value="1"/>
</dbReference>
<dbReference type="InterPro" id="IPR013087">
    <property type="entry name" value="Znf_C2H2_type"/>
</dbReference>
<feature type="domain" description="C2H2-type" evidence="12">
    <location>
        <begin position="1627"/>
        <end position="1656"/>
    </location>
</feature>
<dbReference type="Pfam" id="PF00096">
    <property type="entry name" value="zf-C2H2"/>
    <property type="match status" value="2"/>
</dbReference>
<feature type="compositionally biased region" description="Basic and acidic residues" evidence="11">
    <location>
        <begin position="1090"/>
        <end position="1099"/>
    </location>
</feature>
<dbReference type="GO" id="GO:0005634">
    <property type="term" value="C:nucleus"/>
    <property type="evidence" value="ECO:0007669"/>
    <property type="project" value="UniProtKB-SubCell"/>
</dbReference>
<keyword evidence="9" id="KW-0539">Nucleus</keyword>
<feature type="compositionally biased region" description="Basic residues" evidence="11">
    <location>
        <begin position="1499"/>
        <end position="1509"/>
    </location>
</feature>
<keyword evidence="7" id="KW-0238">DNA-binding</keyword>
<evidence type="ECO:0000256" key="7">
    <source>
        <dbReference type="ARBA" id="ARBA00023125"/>
    </source>
</evidence>
<dbReference type="GeneID" id="106065262"/>
<feature type="compositionally biased region" description="Polar residues" evidence="11">
    <location>
        <begin position="1113"/>
        <end position="1140"/>
    </location>
</feature>
<evidence type="ECO:0000256" key="2">
    <source>
        <dbReference type="ARBA" id="ARBA00022723"/>
    </source>
</evidence>
<dbReference type="SUPFAM" id="SSF57667">
    <property type="entry name" value="beta-beta-alpha zinc fingers"/>
    <property type="match status" value="2"/>
</dbReference>
<dbReference type="PROSITE" id="PS00028">
    <property type="entry name" value="ZINC_FINGER_C2H2_1"/>
    <property type="match status" value="6"/>
</dbReference>
<evidence type="ECO:0000256" key="5">
    <source>
        <dbReference type="ARBA" id="ARBA00022833"/>
    </source>
</evidence>
<dbReference type="PANTHER" id="PTHR46179">
    <property type="entry name" value="ZINC FINGER PROTEIN"/>
    <property type="match status" value="1"/>
</dbReference>
<keyword evidence="8" id="KW-0804">Transcription</keyword>
<keyword evidence="3" id="KW-0677">Repeat</keyword>
<comment type="subcellular location">
    <subcellularLocation>
        <location evidence="1">Nucleus</location>
    </subcellularLocation>
</comment>
<feature type="region of interest" description="Disordered" evidence="11">
    <location>
        <begin position="423"/>
        <end position="448"/>
    </location>
</feature>
<evidence type="ECO:0000313" key="14">
    <source>
        <dbReference type="RefSeq" id="XP_055863868.1"/>
    </source>
</evidence>
<dbReference type="GO" id="GO:0006357">
    <property type="term" value="P:regulation of transcription by RNA polymerase II"/>
    <property type="evidence" value="ECO:0007669"/>
    <property type="project" value="TreeGrafter"/>
</dbReference>
<evidence type="ECO:0000256" key="9">
    <source>
        <dbReference type="ARBA" id="ARBA00023242"/>
    </source>
</evidence>
<feature type="region of interest" description="Disordered" evidence="11">
    <location>
        <begin position="204"/>
        <end position="238"/>
    </location>
</feature>
<feature type="compositionally biased region" description="Low complexity" evidence="11">
    <location>
        <begin position="220"/>
        <end position="231"/>
    </location>
</feature>
<dbReference type="OrthoDB" id="8823111at2759"/>
<feature type="region of interest" description="Disordered" evidence="11">
    <location>
        <begin position="1090"/>
        <end position="1140"/>
    </location>
</feature>
<evidence type="ECO:0000256" key="4">
    <source>
        <dbReference type="ARBA" id="ARBA00022771"/>
    </source>
</evidence>
<keyword evidence="5" id="KW-0862">Zinc</keyword>
<feature type="compositionally biased region" description="Low complexity" evidence="11">
    <location>
        <begin position="1"/>
        <end position="21"/>
    </location>
</feature>
<dbReference type="RefSeq" id="XP_055863868.1">
    <property type="nucleotide sequence ID" value="XM_056007893.1"/>
</dbReference>
<dbReference type="InterPro" id="IPR036236">
    <property type="entry name" value="Znf_C2H2_sf"/>
</dbReference>
<dbReference type="SMART" id="SM00355">
    <property type="entry name" value="ZnF_C2H2"/>
    <property type="match status" value="7"/>
</dbReference>
<evidence type="ECO:0000256" key="1">
    <source>
        <dbReference type="ARBA" id="ARBA00004123"/>
    </source>
</evidence>
<reference evidence="14" key="1">
    <citation type="submission" date="2025-08" db="UniProtKB">
        <authorList>
            <consortium name="RefSeq"/>
        </authorList>
    </citation>
    <scope>IDENTIFICATION</scope>
</reference>
<feature type="region of interest" description="Disordered" evidence="11">
    <location>
        <begin position="1"/>
        <end position="45"/>
    </location>
</feature>
<evidence type="ECO:0000256" key="3">
    <source>
        <dbReference type="ARBA" id="ARBA00022737"/>
    </source>
</evidence>
<dbReference type="GO" id="GO:0008270">
    <property type="term" value="F:zinc ion binding"/>
    <property type="evidence" value="ECO:0007669"/>
    <property type="project" value="UniProtKB-KW"/>
</dbReference>
<dbReference type="GO" id="GO:0003677">
    <property type="term" value="F:DNA binding"/>
    <property type="evidence" value="ECO:0007669"/>
    <property type="project" value="UniProtKB-KW"/>
</dbReference>
<keyword evidence="4 10" id="KW-0863">Zinc-finger</keyword>
<feature type="domain" description="C2H2-type" evidence="12">
    <location>
        <begin position="1595"/>
        <end position="1625"/>
    </location>
</feature>
<evidence type="ECO:0000256" key="11">
    <source>
        <dbReference type="SAM" id="MobiDB-lite"/>
    </source>
</evidence>
<evidence type="ECO:0000259" key="12">
    <source>
        <dbReference type="PROSITE" id="PS50157"/>
    </source>
</evidence>
<dbReference type="Proteomes" id="UP001165740">
    <property type="component" value="Chromosome 13"/>
</dbReference>
<feature type="domain" description="C2H2-type" evidence="12">
    <location>
        <begin position="1564"/>
        <end position="1594"/>
    </location>
</feature>
<feature type="compositionally biased region" description="Basic and acidic residues" evidence="11">
    <location>
        <begin position="518"/>
        <end position="528"/>
    </location>
</feature>
<dbReference type="InterPro" id="IPR051061">
    <property type="entry name" value="Zinc_finger_trans_reg"/>
</dbReference>
<name>A0A9W2YM63_BIOGL</name>
<evidence type="ECO:0000313" key="13">
    <source>
        <dbReference type="Proteomes" id="UP001165740"/>
    </source>
</evidence>
<feature type="region of interest" description="Disordered" evidence="11">
    <location>
        <begin position="1496"/>
        <end position="1528"/>
    </location>
</feature>
<gene>
    <name evidence="14" type="primary">LOC106065262</name>
</gene>
<feature type="compositionally biased region" description="Polar residues" evidence="11">
    <location>
        <begin position="477"/>
        <end position="498"/>
    </location>
</feature>